<dbReference type="GO" id="GO:0035485">
    <property type="term" value="F:adenine/guanine mispair binding"/>
    <property type="evidence" value="ECO:0007669"/>
    <property type="project" value="TreeGrafter"/>
</dbReference>
<keyword evidence="11" id="KW-0411">Iron-sulfur</keyword>
<dbReference type="Pfam" id="PF10576">
    <property type="entry name" value="EndIII_4Fe-2S"/>
    <property type="match status" value="1"/>
</dbReference>
<evidence type="ECO:0000256" key="12">
    <source>
        <dbReference type="ARBA" id="ARBA00023204"/>
    </source>
</evidence>
<dbReference type="InterPro" id="IPR000445">
    <property type="entry name" value="HhH_motif"/>
</dbReference>
<dbReference type="GO" id="GO:0006284">
    <property type="term" value="P:base-excision repair"/>
    <property type="evidence" value="ECO:0007669"/>
    <property type="project" value="UniProtKB-UniRule"/>
</dbReference>
<comment type="similarity">
    <text evidence="3 14">Belongs to the Nth/MutY family.</text>
</comment>
<evidence type="ECO:0000259" key="15">
    <source>
        <dbReference type="SMART" id="SM00478"/>
    </source>
</evidence>
<dbReference type="RefSeq" id="WP_073254090.1">
    <property type="nucleotide sequence ID" value="NZ_FQZQ01000016.1"/>
</dbReference>
<evidence type="ECO:0000256" key="2">
    <source>
        <dbReference type="ARBA" id="ARBA00002933"/>
    </source>
</evidence>
<organism evidence="16 17">
    <name type="scientific">Shimia gijangensis</name>
    <dbReference type="NCBI Taxonomy" id="1470563"/>
    <lineage>
        <taxon>Bacteria</taxon>
        <taxon>Pseudomonadati</taxon>
        <taxon>Pseudomonadota</taxon>
        <taxon>Alphaproteobacteria</taxon>
        <taxon>Rhodobacterales</taxon>
        <taxon>Roseobacteraceae</taxon>
    </lineage>
</organism>
<comment type="function">
    <text evidence="2">Adenine glycosylase active on G-A mispairs. MutY also corrects error-prone DNA synthesis past GO lesions which are due to the oxidatively damaged form of guanine: 7,8-dihydro-8-oxoguanine (8-oxo-dGTP).</text>
</comment>
<dbReference type="Gene3D" id="3.90.79.10">
    <property type="entry name" value="Nucleoside Triphosphate Pyrophosphohydrolase"/>
    <property type="match status" value="1"/>
</dbReference>
<dbReference type="GO" id="GO:0000701">
    <property type="term" value="F:purine-specific mismatch base pair DNA N-glycosylase activity"/>
    <property type="evidence" value="ECO:0007669"/>
    <property type="project" value="UniProtKB-EC"/>
</dbReference>
<evidence type="ECO:0000256" key="10">
    <source>
        <dbReference type="ARBA" id="ARBA00023004"/>
    </source>
</evidence>
<dbReference type="GO" id="GO:0032357">
    <property type="term" value="F:oxidized purine DNA binding"/>
    <property type="evidence" value="ECO:0007669"/>
    <property type="project" value="TreeGrafter"/>
</dbReference>
<evidence type="ECO:0000256" key="14">
    <source>
        <dbReference type="RuleBase" id="RU365096"/>
    </source>
</evidence>
<sequence>MRDTPEPDVLLDWYDQHARKLPWRISPQDQRAGTVPDPYRIWLSEIMLQQTTVAAVKTYFERFTHLWPTIHDLAQAEDGRVMGEWAGLGYYARARNLLKCARVVSGELGGVFPDTVEALQKLPGIGPYTAGAIAAIAFNQPAVVVDGNVERVMARMFDIHTPLPAAKPELTDYAAGLTPHSRPGDYAQAVMDLGATICTPRNPACGICPWRKPCLARQAGTAAELPKKTPKKPKPVRFGTVYIARRVDGALLLERRPDKGLLGGMLGWPGSEWVEGETPDHATPIRAEWKVLPAEARHTFTHFHLRLAVQTALVPMDRTPDQGEFIEANAFSSGDLPTVMRKAFDLYTGA</sequence>
<evidence type="ECO:0000256" key="1">
    <source>
        <dbReference type="ARBA" id="ARBA00000843"/>
    </source>
</evidence>
<keyword evidence="17" id="KW-1185">Reference proteome</keyword>
<dbReference type="InterPro" id="IPR029119">
    <property type="entry name" value="MutY_C"/>
</dbReference>
<comment type="cofactor">
    <cofactor evidence="14">
        <name>[4Fe-4S] cluster</name>
        <dbReference type="ChEBI" id="CHEBI:49883"/>
    </cofactor>
    <text evidence="14">Binds 1 [4Fe-4S] cluster.</text>
</comment>
<evidence type="ECO:0000256" key="4">
    <source>
        <dbReference type="ARBA" id="ARBA00012045"/>
    </source>
</evidence>
<evidence type="ECO:0000256" key="5">
    <source>
        <dbReference type="ARBA" id="ARBA00022023"/>
    </source>
</evidence>
<dbReference type="GO" id="GO:0051539">
    <property type="term" value="F:4 iron, 4 sulfur cluster binding"/>
    <property type="evidence" value="ECO:0007669"/>
    <property type="project" value="UniProtKB-UniRule"/>
</dbReference>
<dbReference type="GO" id="GO:0046872">
    <property type="term" value="F:metal ion binding"/>
    <property type="evidence" value="ECO:0007669"/>
    <property type="project" value="UniProtKB-UniRule"/>
</dbReference>
<keyword evidence="8 14" id="KW-0227">DNA damage</keyword>
<dbReference type="EC" id="3.2.2.31" evidence="4 14"/>
<dbReference type="GO" id="GO:0006298">
    <property type="term" value="P:mismatch repair"/>
    <property type="evidence" value="ECO:0007669"/>
    <property type="project" value="TreeGrafter"/>
</dbReference>
<dbReference type="InterPro" id="IPR023170">
    <property type="entry name" value="HhH_base_excis_C"/>
</dbReference>
<dbReference type="AlphaFoldDB" id="A0A1M6NQ89"/>
<dbReference type="InterPro" id="IPR005760">
    <property type="entry name" value="A/G_AdeGlyc_MutY"/>
</dbReference>
<dbReference type="InterPro" id="IPR004035">
    <property type="entry name" value="Endouclease-III_FeS-bd_BS"/>
</dbReference>
<dbReference type="EMBL" id="FQZQ01000016">
    <property type="protein sequence ID" value="SHJ97883.1"/>
    <property type="molecule type" value="Genomic_DNA"/>
</dbReference>
<dbReference type="InterPro" id="IPR004036">
    <property type="entry name" value="Endonuclease-III-like_CS2"/>
</dbReference>
<evidence type="ECO:0000256" key="3">
    <source>
        <dbReference type="ARBA" id="ARBA00008343"/>
    </source>
</evidence>
<dbReference type="Pfam" id="PF14815">
    <property type="entry name" value="NUDIX_4"/>
    <property type="match status" value="1"/>
</dbReference>
<dbReference type="SMART" id="SM00478">
    <property type="entry name" value="ENDO3c"/>
    <property type="match status" value="1"/>
</dbReference>
<dbReference type="GO" id="GO:0034039">
    <property type="term" value="F:8-oxo-7,8-dihydroguanine DNA N-glycosylase activity"/>
    <property type="evidence" value="ECO:0007669"/>
    <property type="project" value="TreeGrafter"/>
</dbReference>
<dbReference type="InterPro" id="IPR011257">
    <property type="entry name" value="DNA_glycosylase"/>
</dbReference>
<comment type="catalytic activity">
    <reaction evidence="1 14">
        <text>Hydrolyzes free adenine bases from 7,8-dihydro-8-oxoguanine:adenine mismatched double-stranded DNA, leaving an apurinic site.</text>
        <dbReference type="EC" id="3.2.2.31"/>
    </reaction>
</comment>
<evidence type="ECO:0000313" key="16">
    <source>
        <dbReference type="EMBL" id="SHJ97883.1"/>
    </source>
</evidence>
<evidence type="ECO:0000313" key="17">
    <source>
        <dbReference type="Proteomes" id="UP000183982"/>
    </source>
</evidence>
<reference evidence="17" key="1">
    <citation type="submission" date="2016-11" db="EMBL/GenBank/DDBJ databases">
        <authorList>
            <person name="Varghese N."/>
            <person name="Submissions S."/>
        </authorList>
    </citation>
    <scope>NUCLEOTIDE SEQUENCE [LARGE SCALE GENOMIC DNA]</scope>
    <source>
        <strain evidence="17">DSM 100564</strain>
    </source>
</reference>
<keyword evidence="9" id="KW-0378">Hydrolase</keyword>
<keyword evidence="6" id="KW-0004">4Fe-4S</keyword>
<dbReference type="FunFam" id="1.10.340.30:FF:000002">
    <property type="entry name" value="Adenine DNA glycosylase"/>
    <property type="match status" value="1"/>
</dbReference>
<dbReference type="InterPro" id="IPR044298">
    <property type="entry name" value="MIG/MutY"/>
</dbReference>
<dbReference type="PROSITE" id="PS00764">
    <property type="entry name" value="ENDONUCLEASE_III_1"/>
    <property type="match status" value="1"/>
</dbReference>
<keyword evidence="13 14" id="KW-0326">Glycosidase</keyword>
<evidence type="ECO:0000256" key="8">
    <source>
        <dbReference type="ARBA" id="ARBA00022763"/>
    </source>
</evidence>
<keyword evidence="7" id="KW-0479">Metal-binding</keyword>
<evidence type="ECO:0000256" key="11">
    <source>
        <dbReference type="ARBA" id="ARBA00023014"/>
    </source>
</evidence>
<feature type="domain" description="HhH-GPD" evidence="15">
    <location>
        <begin position="47"/>
        <end position="196"/>
    </location>
</feature>
<dbReference type="OrthoDB" id="9802365at2"/>
<protein>
    <recommendedName>
        <fullName evidence="5 14">Adenine DNA glycosylase</fullName>
        <ecNumber evidence="4 14">3.2.2.31</ecNumber>
    </recommendedName>
</protein>
<dbReference type="InterPro" id="IPR003265">
    <property type="entry name" value="HhH-GPD_domain"/>
</dbReference>
<dbReference type="Pfam" id="PF00730">
    <property type="entry name" value="HhH-GPD"/>
    <property type="match status" value="1"/>
</dbReference>
<evidence type="ECO:0000256" key="6">
    <source>
        <dbReference type="ARBA" id="ARBA00022485"/>
    </source>
</evidence>
<dbReference type="SUPFAM" id="SSF48150">
    <property type="entry name" value="DNA-glycosylase"/>
    <property type="match status" value="1"/>
</dbReference>
<proteinExistence type="inferred from homology"/>
<dbReference type="Proteomes" id="UP000183982">
    <property type="component" value="Unassembled WGS sequence"/>
</dbReference>
<gene>
    <name evidence="16" type="ORF">SAMN05444000_11670</name>
</gene>
<dbReference type="Gene3D" id="1.10.340.30">
    <property type="entry name" value="Hypothetical protein, domain 2"/>
    <property type="match status" value="1"/>
</dbReference>
<dbReference type="InterPro" id="IPR015797">
    <property type="entry name" value="NUDIX_hydrolase-like_dom_sf"/>
</dbReference>
<evidence type="ECO:0000256" key="9">
    <source>
        <dbReference type="ARBA" id="ARBA00022801"/>
    </source>
</evidence>
<dbReference type="NCBIfam" id="TIGR01084">
    <property type="entry name" value="mutY"/>
    <property type="match status" value="1"/>
</dbReference>
<evidence type="ECO:0000256" key="13">
    <source>
        <dbReference type="ARBA" id="ARBA00023295"/>
    </source>
</evidence>
<keyword evidence="12" id="KW-0234">DNA repair</keyword>
<dbReference type="InterPro" id="IPR003651">
    <property type="entry name" value="Endonuclease3_FeS-loop_motif"/>
</dbReference>
<name>A0A1M6NQ89_9RHOB</name>
<dbReference type="PROSITE" id="PS01155">
    <property type="entry name" value="ENDONUCLEASE_III_2"/>
    <property type="match status" value="1"/>
</dbReference>
<dbReference type="STRING" id="1470563.SAMN05444000_11670"/>
<dbReference type="PANTHER" id="PTHR42944">
    <property type="entry name" value="ADENINE DNA GLYCOSYLASE"/>
    <property type="match status" value="1"/>
</dbReference>
<dbReference type="Gene3D" id="1.10.1670.10">
    <property type="entry name" value="Helix-hairpin-Helix base-excision DNA repair enzymes (C-terminal)"/>
    <property type="match status" value="1"/>
</dbReference>
<keyword evidence="10 14" id="KW-0408">Iron</keyword>
<dbReference type="SUPFAM" id="SSF55811">
    <property type="entry name" value="Nudix"/>
    <property type="match status" value="1"/>
</dbReference>
<dbReference type="CDD" id="cd00056">
    <property type="entry name" value="ENDO3c"/>
    <property type="match status" value="1"/>
</dbReference>
<accession>A0A1M6NQ89</accession>
<dbReference type="CDD" id="cd03431">
    <property type="entry name" value="NUDIX_DNA_Glycosylase_C-MutY"/>
    <property type="match status" value="1"/>
</dbReference>
<dbReference type="PANTHER" id="PTHR42944:SF1">
    <property type="entry name" value="ADENINE DNA GLYCOSYLASE"/>
    <property type="match status" value="1"/>
</dbReference>
<evidence type="ECO:0000256" key="7">
    <source>
        <dbReference type="ARBA" id="ARBA00022723"/>
    </source>
</evidence>
<dbReference type="Pfam" id="PF00633">
    <property type="entry name" value="HHH"/>
    <property type="match status" value="1"/>
</dbReference>